<evidence type="ECO:0000313" key="1">
    <source>
        <dbReference type="EMBL" id="PWJ36116.1"/>
    </source>
</evidence>
<comment type="caution">
    <text evidence="1">The sequence shown here is derived from an EMBL/GenBank/DDBJ whole genome shotgun (WGS) entry which is preliminary data.</text>
</comment>
<evidence type="ECO:0000313" key="2">
    <source>
        <dbReference type="Proteomes" id="UP000245535"/>
    </source>
</evidence>
<dbReference type="RefSeq" id="WP_109622548.1">
    <property type="nucleotide sequence ID" value="NZ_QGDO01000009.1"/>
</dbReference>
<name>A0A315Z2U5_SEDFL</name>
<dbReference type="OrthoDB" id="1121837at2"/>
<keyword evidence="2" id="KW-1185">Reference proteome</keyword>
<accession>A0A315Z2U5</accession>
<sequence length="102" mass="11808">MVVYNVTVSIEKSVVEEWKKWMKDEHIPDVLATGLFSSARFLKMLSEVEGNPGETYAIQYNCESMDHLTLYQEKYAAVLQKDHSDRFGGKYHAFRTVLEDVD</sequence>
<gene>
    <name evidence="1" type="ORF">BC781_109132</name>
</gene>
<reference evidence="1 2" key="1">
    <citation type="submission" date="2018-03" db="EMBL/GenBank/DDBJ databases">
        <title>Genomic Encyclopedia of Archaeal and Bacterial Type Strains, Phase II (KMG-II): from individual species to whole genera.</title>
        <authorList>
            <person name="Goeker M."/>
        </authorList>
    </citation>
    <scope>NUCLEOTIDE SEQUENCE [LARGE SCALE GENOMIC DNA]</scope>
    <source>
        <strain evidence="1 2">DSM 28229</strain>
    </source>
</reference>
<dbReference type="AlphaFoldDB" id="A0A315Z2U5"/>
<organism evidence="1 2">
    <name type="scientific">Sediminitomix flava</name>
    <dbReference type="NCBI Taxonomy" id="379075"/>
    <lineage>
        <taxon>Bacteria</taxon>
        <taxon>Pseudomonadati</taxon>
        <taxon>Bacteroidota</taxon>
        <taxon>Cytophagia</taxon>
        <taxon>Cytophagales</taxon>
        <taxon>Flammeovirgaceae</taxon>
        <taxon>Sediminitomix</taxon>
    </lineage>
</organism>
<protein>
    <submittedName>
        <fullName evidence="1">Uncharacterized protein DUF4286</fullName>
    </submittedName>
</protein>
<proteinExistence type="predicted"/>
<dbReference type="Proteomes" id="UP000245535">
    <property type="component" value="Unassembled WGS sequence"/>
</dbReference>
<dbReference type="InterPro" id="IPR025563">
    <property type="entry name" value="DUF4286"/>
</dbReference>
<dbReference type="EMBL" id="QGDO01000009">
    <property type="protein sequence ID" value="PWJ36116.1"/>
    <property type="molecule type" value="Genomic_DNA"/>
</dbReference>
<dbReference type="Pfam" id="PF14114">
    <property type="entry name" value="DUF4286"/>
    <property type="match status" value="1"/>
</dbReference>